<keyword evidence="2" id="KW-1185">Reference proteome</keyword>
<protein>
    <submittedName>
        <fullName evidence="1">Uncharacterized protein</fullName>
    </submittedName>
</protein>
<gene>
    <name evidence="1" type="ORF">THTE_2703</name>
</gene>
<dbReference type="KEGG" id="ttf:THTE_2703"/>
<name>A0A286RH56_9BACT</name>
<reference evidence="1 2" key="1">
    <citation type="journal article" name="Front. Microbiol.">
        <title>Sugar Metabolism of the First Thermophilic Planctomycete Thermogutta terrifontis: Comparative Genomic and Transcriptomic Approaches.</title>
        <authorList>
            <person name="Elcheninov A.G."/>
            <person name="Menzel P."/>
            <person name="Gudbergsdottir S.R."/>
            <person name="Slesarev A.I."/>
            <person name="Kadnikov V.V."/>
            <person name="Krogh A."/>
            <person name="Bonch-Osmolovskaya E.A."/>
            <person name="Peng X."/>
            <person name="Kublanov I.V."/>
        </authorList>
    </citation>
    <scope>NUCLEOTIDE SEQUENCE [LARGE SCALE GENOMIC DNA]</scope>
    <source>
        <strain evidence="1 2">R1</strain>
    </source>
</reference>
<evidence type="ECO:0000313" key="1">
    <source>
        <dbReference type="EMBL" id="ASV75305.1"/>
    </source>
</evidence>
<accession>A0A286RH56</accession>
<dbReference type="EMBL" id="CP018477">
    <property type="protein sequence ID" value="ASV75305.1"/>
    <property type="molecule type" value="Genomic_DNA"/>
</dbReference>
<dbReference type="Proteomes" id="UP000215086">
    <property type="component" value="Chromosome"/>
</dbReference>
<dbReference type="AlphaFoldDB" id="A0A286RH56"/>
<sequence>MVCGESSLGYTVPRELLWSHRLWFAGNRRSDTLGRMLPYDESVLWFAGNRRSDTLQ</sequence>
<proteinExistence type="predicted"/>
<evidence type="ECO:0000313" key="2">
    <source>
        <dbReference type="Proteomes" id="UP000215086"/>
    </source>
</evidence>
<organism evidence="1 2">
    <name type="scientific">Thermogutta terrifontis</name>
    <dbReference type="NCBI Taxonomy" id="1331910"/>
    <lineage>
        <taxon>Bacteria</taxon>
        <taxon>Pseudomonadati</taxon>
        <taxon>Planctomycetota</taxon>
        <taxon>Planctomycetia</taxon>
        <taxon>Pirellulales</taxon>
        <taxon>Thermoguttaceae</taxon>
        <taxon>Thermogutta</taxon>
    </lineage>
</organism>